<gene>
    <name evidence="2" type="ORF">VFPFJ_11164</name>
</gene>
<feature type="region of interest" description="Disordered" evidence="1">
    <location>
        <begin position="1"/>
        <end position="25"/>
    </location>
</feature>
<feature type="compositionally biased region" description="Polar residues" evidence="1">
    <location>
        <begin position="14"/>
        <end position="24"/>
    </location>
</feature>
<protein>
    <submittedName>
        <fullName evidence="2">Uncharacterized protein</fullName>
    </submittedName>
</protein>
<evidence type="ECO:0000313" key="2">
    <source>
        <dbReference type="EMBL" id="OAQ65751.1"/>
    </source>
</evidence>
<accession>A0A179FKK7</accession>
<name>A0A179FKK7_PURLI</name>
<evidence type="ECO:0000256" key="1">
    <source>
        <dbReference type="SAM" id="MobiDB-lite"/>
    </source>
</evidence>
<proteinExistence type="predicted"/>
<reference evidence="2 3" key="1">
    <citation type="submission" date="2016-02" db="EMBL/GenBank/DDBJ databases">
        <title>Biosynthesis of antibiotic leucinostatins and their inhibition on Phytophthora in bio-control Purpureocillium lilacinum.</title>
        <authorList>
            <person name="Wang G."/>
            <person name="Liu Z."/>
            <person name="Lin R."/>
            <person name="Li E."/>
            <person name="Mao Z."/>
            <person name="Ling J."/>
            <person name="Yin W."/>
            <person name="Xie B."/>
        </authorList>
    </citation>
    <scope>NUCLEOTIDE SEQUENCE [LARGE SCALE GENOMIC DNA]</scope>
    <source>
        <strain evidence="2">PLFJ-1</strain>
    </source>
</reference>
<dbReference type="AlphaFoldDB" id="A0A179FKK7"/>
<sequence>METTESGTPMVVESSASTNPTSAGDSDDELCCCNHTGCRTFCHNHWCGRLLTLEGSTTSPVDVRALEAVLNEFLPERHFLYLVSQRQRDSVHLHTVLLCVEPGELALNGAERSQLQARLSAVCAEATSAVDTAHDIFSNSLWSCCGTKATETLDLWAERLADSRVAGRRDLFLQLVHELCASGFSMSEKILCTERALREPVPLKVSRIPWRRSGRLVRRIRGKRRWIEALP</sequence>
<comment type="caution">
    <text evidence="2">The sequence shown here is derived from an EMBL/GenBank/DDBJ whole genome shotgun (WGS) entry which is preliminary data.</text>
</comment>
<evidence type="ECO:0000313" key="3">
    <source>
        <dbReference type="Proteomes" id="UP000078340"/>
    </source>
</evidence>
<organism evidence="2 3">
    <name type="scientific">Purpureocillium lilacinum</name>
    <name type="common">Paecilomyces lilacinus</name>
    <dbReference type="NCBI Taxonomy" id="33203"/>
    <lineage>
        <taxon>Eukaryota</taxon>
        <taxon>Fungi</taxon>
        <taxon>Dikarya</taxon>
        <taxon>Ascomycota</taxon>
        <taxon>Pezizomycotina</taxon>
        <taxon>Sordariomycetes</taxon>
        <taxon>Hypocreomycetidae</taxon>
        <taxon>Hypocreales</taxon>
        <taxon>Ophiocordycipitaceae</taxon>
        <taxon>Purpureocillium</taxon>
    </lineage>
</organism>
<dbReference type="EMBL" id="LSBI01000023">
    <property type="protein sequence ID" value="OAQ65751.1"/>
    <property type="molecule type" value="Genomic_DNA"/>
</dbReference>
<dbReference type="Proteomes" id="UP000078340">
    <property type="component" value="Unassembled WGS sequence"/>
</dbReference>